<name>A0AAN6H0A8_9PEZI</name>
<reference evidence="2" key="1">
    <citation type="submission" date="2023-06" db="EMBL/GenBank/DDBJ databases">
        <title>Black Yeasts Isolated from many extreme environments.</title>
        <authorList>
            <person name="Coleine C."/>
            <person name="Stajich J.E."/>
            <person name="Selbmann L."/>
        </authorList>
    </citation>
    <scope>NUCLEOTIDE SEQUENCE</scope>
    <source>
        <strain evidence="2">CCFEE 5200</strain>
    </source>
</reference>
<dbReference type="EMBL" id="JAUJLE010000871">
    <property type="protein sequence ID" value="KAK0950271.1"/>
    <property type="molecule type" value="Genomic_DNA"/>
</dbReference>
<gene>
    <name evidence="2" type="ORF">LTR91_025791</name>
</gene>
<sequence>MARPPTKRSAGAAGLDEAHARKIMRKHCNDILGIKHEPILDEELLDDSVYEPPNWTDMAEIEYQPTPDGDIKAPRVRGITPLGDARLAFEDKSLNACLKVLKHTQPDRDLYSSAVREVLQHARASTDHAKSVMTALRRILTRDKLDPIVSALNEVTRCHQAVSLAATVSALSRSTPSTLCNALTVFYEALPPSLRTSLPDVLFSVVRNTTATATGSTHSPSHDNVGDSRRRSLNGVGATPKQGNTAVAKTSAAVRTGPPPNAPTAPRSQQAHRSILSEPSYRKADMTATSRLWPNEGHPLKPTWIIFINSSRHPPHTVMYTVNTPCTPQNSLTSKQLKAACATRLGQRNIARAEKLSDHIWTVPCSDQHTAAKAMTTSIDIHGIVHTADYIYLRPPKAFTWRTSHPGVKALDVGDRLQEVFAAPAYPGTKIRWRRVDTQVPSAS</sequence>
<dbReference type="AlphaFoldDB" id="A0AAN6H0A8"/>
<evidence type="ECO:0000313" key="2">
    <source>
        <dbReference type="EMBL" id="KAK0950271.1"/>
    </source>
</evidence>
<keyword evidence="3" id="KW-1185">Reference proteome</keyword>
<organism evidence="2 3">
    <name type="scientific">Friedmanniomyces endolithicus</name>
    <dbReference type="NCBI Taxonomy" id="329885"/>
    <lineage>
        <taxon>Eukaryota</taxon>
        <taxon>Fungi</taxon>
        <taxon>Dikarya</taxon>
        <taxon>Ascomycota</taxon>
        <taxon>Pezizomycotina</taxon>
        <taxon>Dothideomycetes</taxon>
        <taxon>Dothideomycetidae</taxon>
        <taxon>Mycosphaerellales</taxon>
        <taxon>Teratosphaeriaceae</taxon>
        <taxon>Friedmanniomyces</taxon>
    </lineage>
</organism>
<evidence type="ECO:0000256" key="1">
    <source>
        <dbReference type="SAM" id="MobiDB-lite"/>
    </source>
</evidence>
<dbReference type="Proteomes" id="UP001175353">
    <property type="component" value="Unassembled WGS sequence"/>
</dbReference>
<protein>
    <submittedName>
        <fullName evidence="2">Uncharacterized protein</fullName>
    </submittedName>
</protein>
<evidence type="ECO:0000313" key="3">
    <source>
        <dbReference type="Proteomes" id="UP001175353"/>
    </source>
</evidence>
<proteinExistence type="predicted"/>
<feature type="compositionally biased region" description="Basic and acidic residues" evidence="1">
    <location>
        <begin position="220"/>
        <end position="230"/>
    </location>
</feature>
<accession>A0AAN6H0A8</accession>
<comment type="caution">
    <text evidence="2">The sequence shown here is derived from an EMBL/GenBank/DDBJ whole genome shotgun (WGS) entry which is preliminary data.</text>
</comment>
<feature type="region of interest" description="Disordered" evidence="1">
    <location>
        <begin position="212"/>
        <end position="274"/>
    </location>
</feature>